<keyword evidence="2" id="KW-1185">Reference proteome</keyword>
<accession>A0ACC2GTJ2</accession>
<name>A0ACC2GTJ2_DALPE</name>
<dbReference type="EMBL" id="CM055736">
    <property type="protein sequence ID" value="KAJ8006933.1"/>
    <property type="molecule type" value="Genomic_DNA"/>
</dbReference>
<protein>
    <submittedName>
        <fullName evidence="1">Uncharacterized protein</fullName>
    </submittedName>
</protein>
<comment type="caution">
    <text evidence="1">The sequence shown here is derived from an EMBL/GenBank/DDBJ whole genome shotgun (WGS) entry which is preliminary data.</text>
</comment>
<proteinExistence type="predicted"/>
<reference evidence="1" key="1">
    <citation type="submission" date="2021-05" db="EMBL/GenBank/DDBJ databases">
        <authorList>
            <person name="Pan Q."/>
            <person name="Jouanno E."/>
            <person name="Zahm M."/>
            <person name="Klopp C."/>
            <person name="Cabau C."/>
            <person name="Louis A."/>
            <person name="Berthelot C."/>
            <person name="Parey E."/>
            <person name="Roest Crollius H."/>
            <person name="Montfort J."/>
            <person name="Robinson-Rechavi M."/>
            <person name="Bouchez O."/>
            <person name="Lampietro C."/>
            <person name="Lopez Roques C."/>
            <person name="Donnadieu C."/>
            <person name="Postlethwait J."/>
            <person name="Bobe J."/>
            <person name="Dillon D."/>
            <person name="Chandos A."/>
            <person name="von Hippel F."/>
            <person name="Guiguen Y."/>
        </authorList>
    </citation>
    <scope>NUCLEOTIDE SEQUENCE</scope>
    <source>
        <strain evidence="1">YG-Jan2019</strain>
    </source>
</reference>
<organism evidence="1 2">
    <name type="scientific">Dallia pectoralis</name>
    <name type="common">Alaska blackfish</name>
    <dbReference type="NCBI Taxonomy" id="75939"/>
    <lineage>
        <taxon>Eukaryota</taxon>
        <taxon>Metazoa</taxon>
        <taxon>Chordata</taxon>
        <taxon>Craniata</taxon>
        <taxon>Vertebrata</taxon>
        <taxon>Euteleostomi</taxon>
        <taxon>Actinopterygii</taxon>
        <taxon>Neopterygii</taxon>
        <taxon>Teleostei</taxon>
        <taxon>Protacanthopterygii</taxon>
        <taxon>Esociformes</taxon>
        <taxon>Umbridae</taxon>
        <taxon>Dallia</taxon>
    </lineage>
</organism>
<dbReference type="Proteomes" id="UP001157502">
    <property type="component" value="Chromosome 9"/>
</dbReference>
<evidence type="ECO:0000313" key="2">
    <source>
        <dbReference type="Proteomes" id="UP001157502"/>
    </source>
</evidence>
<gene>
    <name evidence="1" type="ORF">DPEC_G00112350</name>
</gene>
<evidence type="ECO:0000313" key="1">
    <source>
        <dbReference type="EMBL" id="KAJ8006933.1"/>
    </source>
</evidence>
<sequence>MQLETENERTQPSGVLVRVQQSCTEGSWRPSQPVVSNRLWRDTRACTLRLAHTAESSREPGVLGAWVRGTAQKQVSLAGRRTLGAGQLEGGITNTLIPKPQH</sequence>